<dbReference type="InterPro" id="IPR023214">
    <property type="entry name" value="HAD_sf"/>
</dbReference>
<dbReference type="PANTHER" id="PTHR18901:SF38">
    <property type="entry name" value="PSEUDOURIDINE-5'-PHOSPHATASE"/>
    <property type="match status" value="1"/>
</dbReference>
<dbReference type="SFLD" id="SFLDS00003">
    <property type="entry name" value="Haloacid_Dehalogenase"/>
    <property type="match status" value="1"/>
</dbReference>
<dbReference type="Gene3D" id="3.40.50.1000">
    <property type="entry name" value="HAD superfamily/HAD-like"/>
    <property type="match status" value="1"/>
</dbReference>
<organism evidence="1 2">
    <name type="scientific">Trinickia caryophylli</name>
    <name type="common">Paraburkholderia caryophylli</name>
    <dbReference type="NCBI Taxonomy" id="28094"/>
    <lineage>
        <taxon>Bacteria</taxon>
        <taxon>Pseudomonadati</taxon>
        <taxon>Pseudomonadota</taxon>
        <taxon>Betaproteobacteria</taxon>
        <taxon>Burkholderiales</taxon>
        <taxon>Burkholderiaceae</taxon>
        <taxon>Trinickia</taxon>
    </lineage>
</organism>
<dbReference type="Pfam" id="PF00702">
    <property type="entry name" value="Hydrolase"/>
    <property type="match status" value="1"/>
</dbReference>
<dbReference type="PANTHER" id="PTHR18901">
    <property type="entry name" value="2-DEOXYGLUCOSE-6-PHOSPHATE PHOSPHATASE 2"/>
    <property type="match status" value="1"/>
</dbReference>
<dbReference type="Proteomes" id="UP000192911">
    <property type="component" value="Unassembled WGS sequence"/>
</dbReference>
<dbReference type="InterPro" id="IPR006439">
    <property type="entry name" value="HAD-SF_hydro_IA"/>
</dbReference>
<dbReference type="Gene3D" id="1.10.150.240">
    <property type="entry name" value="Putative phosphatase, domain 2"/>
    <property type="match status" value="1"/>
</dbReference>
<dbReference type="EMBL" id="FXAH01000016">
    <property type="protein sequence ID" value="SMF71246.1"/>
    <property type="molecule type" value="Genomic_DNA"/>
</dbReference>
<name>A0A1X7GL10_TRICW</name>
<gene>
    <name evidence="1" type="ORF">SAMN06295900_116132</name>
</gene>
<dbReference type="SUPFAM" id="SSF56784">
    <property type="entry name" value="HAD-like"/>
    <property type="match status" value="1"/>
</dbReference>
<dbReference type="GO" id="GO:0006114">
    <property type="term" value="P:glycerol biosynthetic process"/>
    <property type="evidence" value="ECO:0007669"/>
    <property type="project" value="TreeGrafter"/>
</dbReference>
<dbReference type="NCBIfam" id="TIGR01509">
    <property type="entry name" value="HAD-SF-IA-v3"/>
    <property type="match status" value="1"/>
</dbReference>
<dbReference type="PRINTS" id="PR00413">
    <property type="entry name" value="HADHALOGNASE"/>
</dbReference>
<dbReference type="RefSeq" id="WP_085229875.1">
    <property type="nucleotide sequence ID" value="NZ_BSQD01000014.1"/>
</dbReference>
<sequence>MFSAAIFDMDGLLIDSERAIMNAWIAVAGELGVTVTPADYLPIIGRSAAECFAMLTDIVGGEAIFREAQPRVRHRLATFAEIEGFPLKSGAQPLLTKLAQAGIPCAVASSSSRAEIEFRLGRAGVLRFFAAIAGGDEVARGKPDPAVYRLAADRIRARPDECLAFEDSDNGARAATRAGIAVITVPDLKPTSAEIAALSFKVLTRLDDAIEHVPAWFMLPAASAA</sequence>
<dbReference type="SFLD" id="SFLDG01129">
    <property type="entry name" value="C1.5:_HAD__Beta-PGM__Phosphata"/>
    <property type="match status" value="1"/>
</dbReference>
<dbReference type="STRING" id="28094.SAMN06295900_116132"/>
<dbReference type="GO" id="GO:0043136">
    <property type="term" value="F:sn-glycerol 3-phosphatase activity"/>
    <property type="evidence" value="ECO:0007669"/>
    <property type="project" value="TreeGrafter"/>
</dbReference>
<dbReference type="OrthoDB" id="5293434at2"/>
<proteinExistence type="predicted"/>
<evidence type="ECO:0000313" key="2">
    <source>
        <dbReference type="Proteomes" id="UP000192911"/>
    </source>
</evidence>
<evidence type="ECO:0000313" key="1">
    <source>
        <dbReference type="EMBL" id="SMF71246.1"/>
    </source>
</evidence>
<dbReference type="GeneID" id="95552118"/>
<dbReference type="InterPro" id="IPR023198">
    <property type="entry name" value="PGP-like_dom2"/>
</dbReference>
<reference evidence="2" key="1">
    <citation type="submission" date="2017-04" db="EMBL/GenBank/DDBJ databases">
        <authorList>
            <person name="Varghese N."/>
            <person name="Submissions S."/>
        </authorList>
    </citation>
    <scope>NUCLEOTIDE SEQUENCE [LARGE SCALE GENOMIC DNA]</scope>
    <source>
        <strain evidence="2">Ballard 720</strain>
    </source>
</reference>
<dbReference type="InterPro" id="IPR036412">
    <property type="entry name" value="HAD-like_sf"/>
</dbReference>
<dbReference type="AlphaFoldDB" id="A0A1X7GL10"/>
<protein>
    <submittedName>
        <fullName evidence="1">Haloacid dehalogenase superfamily, subfamily IA, variant 3 with third motif having DD or ED</fullName>
    </submittedName>
</protein>
<accession>A0A1X7GL10</accession>
<keyword evidence="2" id="KW-1185">Reference proteome</keyword>